<comment type="caution">
    <text evidence="7">The sequence shown here is derived from an EMBL/GenBank/DDBJ whole genome shotgun (WGS) entry which is preliminary data.</text>
</comment>
<dbReference type="Proteomes" id="UP000266649">
    <property type="component" value="Unassembled WGS sequence"/>
</dbReference>
<sequence length="654" mass="67725">MARETVSRLPVPETGGWRAAAEVEGTMSYQPKRILTDLVINQPSETSESDPRLTVLADGRMVAVWASSHEAAYLGLEGWDIADSYFRILGADGRPEGEVTRINTARVGSQVSAEVAALPDGGFIVTYAGVPLKSGLAQIGFQRFDATGAAVGGETIVSGDMSTFSAMNPSVAVLEDGGFLVTWQSGKNLAGGYADGDREGVYARLFDADGLAVGGSFAVTQEVTDWQQNPVALRLSDGAVLIAWHGKALDGESPALGVRARVFEEDGTPRGGEFLLNAESGSTLTSGSPQLNPSLAALPDGGFVAVWEGSAQAPDNSSWGIFARIFDADGTASDPEFGVNTARTQNQTRPEVAVLADGGFVVVWQSDFLTDGWTTAVRGQRYAADGTAVGSEFGVNQTPMSSWKYSQIDVAAQKDGGFTVTYMLADPEVTSNPYDIVVSRFAPEWFGTLAAERLLGTGKGDRLYGLAGNDSIFGQTGNDTIDGGTGHDQISGGAGNDRLTGAGGNDRLGGATGNDLLLGGTGHDTLNGDKGDDRLEGGADRDRLNGGAGADVLKGGGGADVLDGGTGRDVMTGGTGNDVFVFAKGDGGDRITDFGTGADRIDLGDLASVTSWRDLRLHHLQEGAEGVTILGGNGDRLLIAGATLASLEAADFIF</sequence>
<dbReference type="Pfam" id="PF00353">
    <property type="entry name" value="HemolysinCabind"/>
    <property type="match status" value="3"/>
</dbReference>
<dbReference type="Gene3D" id="2.150.10.10">
    <property type="entry name" value="Serralysin-like metalloprotease, C-terminal"/>
    <property type="match status" value="2"/>
</dbReference>
<feature type="domain" description="Peptidase M10 serralysin C-terminal" evidence="6">
    <location>
        <begin position="491"/>
        <end position="609"/>
    </location>
</feature>
<protein>
    <submittedName>
        <fullName evidence="7">Calcium-binding protein</fullName>
    </submittedName>
</protein>
<evidence type="ECO:0000256" key="2">
    <source>
        <dbReference type="ARBA" id="ARBA00004613"/>
    </source>
</evidence>
<dbReference type="Gene3D" id="2.120.10.10">
    <property type="match status" value="1"/>
</dbReference>
<evidence type="ECO:0000256" key="4">
    <source>
        <dbReference type="ARBA" id="ARBA00022737"/>
    </source>
</evidence>
<dbReference type="OrthoDB" id="419320at2"/>
<accession>A0A398BVL2</accession>
<dbReference type="InterPro" id="IPR013858">
    <property type="entry name" value="Peptidase_M10B_C"/>
</dbReference>
<dbReference type="PANTHER" id="PTHR38340">
    <property type="entry name" value="S-LAYER PROTEIN"/>
    <property type="match status" value="1"/>
</dbReference>
<evidence type="ECO:0000313" key="8">
    <source>
        <dbReference type="Proteomes" id="UP000266649"/>
    </source>
</evidence>
<evidence type="ECO:0000256" key="1">
    <source>
        <dbReference type="ARBA" id="ARBA00001913"/>
    </source>
</evidence>
<dbReference type="AlphaFoldDB" id="A0A398BVL2"/>
<dbReference type="RefSeq" id="WP_119133148.1">
    <property type="nucleotide sequence ID" value="NZ_QXXQ01000001.1"/>
</dbReference>
<dbReference type="PANTHER" id="PTHR38340:SF1">
    <property type="entry name" value="S-LAYER PROTEIN"/>
    <property type="match status" value="1"/>
</dbReference>
<keyword evidence="4" id="KW-0677">Repeat</keyword>
<dbReference type="GO" id="GO:0005615">
    <property type="term" value="C:extracellular space"/>
    <property type="evidence" value="ECO:0007669"/>
    <property type="project" value="InterPro"/>
</dbReference>
<keyword evidence="3" id="KW-0964">Secreted</keyword>
<dbReference type="InterPro" id="IPR050557">
    <property type="entry name" value="RTX_toxin/Mannuronan_C5-epim"/>
</dbReference>
<reference evidence="7 8" key="1">
    <citation type="submission" date="2018-09" db="EMBL/GenBank/DDBJ databases">
        <title>Gemmobacter lutimaris sp. nov., a marine bacterium isolated from tidal flat.</title>
        <authorList>
            <person name="Lee D.W."/>
            <person name="Yoo Y."/>
            <person name="Kim J.-J."/>
            <person name="Kim B.S."/>
        </authorList>
    </citation>
    <scope>NUCLEOTIDE SEQUENCE [LARGE SCALE GENOMIC DNA]</scope>
    <source>
        <strain evidence="7 8">YJ-T1-11</strain>
    </source>
</reference>
<dbReference type="EMBL" id="QXXQ01000001">
    <property type="protein sequence ID" value="RID93744.1"/>
    <property type="molecule type" value="Genomic_DNA"/>
</dbReference>
<dbReference type="InterPro" id="IPR001343">
    <property type="entry name" value="Hemolysn_Ca-bd"/>
</dbReference>
<keyword evidence="8" id="KW-1185">Reference proteome</keyword>
<name>A0A398BVL2_9RHOB</name>
<gene>
    <name evidence="7" type="ORF">D2N39_02220</name>
</gene>
<feature type="region of interest" description="Disordered" evidence="5">
    <location>
        <begin position="519"/>
        <end position="549"/>
    </location>
</feature>
<dbReference type="Pfam" id="PF08548">
    <property type="entry name" value="Peptidase_M10_C"/>
    <property type="match status" value="1"/>
</dbReference>
<evidence type="ECO:0000313" key="7">
    <source>
        <dbReference type="EMBL" id="RID93744.1"/>
    </source>
</evidence>
<evidence type="ECO:0000256" key="3">
    <source>
        <dbReference type="ARBA" id="ARBA00022525"/>
    </source>
</evidence>
<proteinExistence type="predicted"/>
<dbReference type="InterPro" id="IPR011049">
    <property type="entry name" value="Serralysin-like_metalloprot_C"/>
</dbReference>
<dbReference type="GO" id="GO:0005509">
    <property type="term" value="F:calcium ion binding"/>
    <property type="evidence" value="ECO:0007669"/>
    <property type="project" value="InterPro"/>
</dbReference>
<feature type="compositionally biased region" description="Basic and acidic residues" evidence="5">
    <location>
        <begin position="526"/>
        <end position="544"/>
    </location>
</feature>
<dbReference type="PRINTS" id="PR00313">
    <property type="entry name" value="CABNDNGRPT"/>
</dbReference>
<comment type="cofactor">
    <cofactor evidence="1">
        <name>Ca(2+)</name>
        <dbReference type="ChEBI" id="CHEBI:29108"/>
    </cofactor>
</comment>
<evidence type="ECO:0000256" key="5">
    <source>
        <dbReference type="SAM" id="MobiDB-lite"/>
    </source>
</evidence>
<dbReference type="SUPFAM" id="SSF51120">
    <property type="entry name" value="beta-Roll"/>
    <property type="match status" value="1"/>
</dbReference>
<dbReference type="PROSITE" id="PS00330">
    <property type="entry name" value="HEMOLYSIN_CALCIUM"/>
    <property type="match status" value="1"/>
</dbReference>
<comment type="subcellular location">
    <subcellularLocation>
        <location evidence="2">Secreted</location>
    </subcellularLocation>
</comment>
<evidence type="ECO:0000259" key="6">
    <source>
        <dbReference type="Pfam" id="PF08548"/>
    </source>
</evidence>
<dbReference type="InterPro" id="IPR018511">
    <property type="entry name" value="Hemolysin-typ_Ca-bd_CS"/>
</dbReference>
<feature type="region of interest" description="Disordered" evidence="5">
    <location>
        <begin position="477"/>
        <end position="506"/>
    </location>
</feature>
<organism evidence="7 8">
    <name type="scientific">Gemmobacter lutimaris</name>
    <dbReference type="NCBI Taxonomy" id="2306023"/>
    <lineage>
        <taxon>Bacteria</taxon>
        <taxon>Pseudomonadati</taxon>
        <taxon>Pseudomonadota</taxon>
        <taxon>Alphaproteobacteria</taxon>
        <taxon>Rhodobacterales</taxon>
        <taxon>Paracoccaceae</taxon>
        <taxon>Gemmobacter</taxon>
    </lineage>
</organism>